<reference evidence="1 2" key="1">
    <citation type="journal article" date="2013" name="Genome Announc.">
        <title>The Draft Genome Sequence of Sphingomonas paucimobilis Strain HER1398 (Proteobacteria), Host to the Giant PAU Phage, Indicates That It Is a Member of the Genus Sphingobacterium (Bacteroidetes).</title>
        <authorList>
            <person name="White R.A.III."/>
            <person name="Suttle C.A."/>
        </authorList>
    </citation>
    <scope>NUCLEOTIDE SEQUENCE [LARGE SCALE GENOMIC DNA]</scope>
    <source>
        <strain evidence="1 2">HER1398</strain>
    </source>
</reference>
<evidence type="ECO:0000313" key="1">
    <source>
        <dbReference type="EMBL" id="ERJ59928.1"/>
    </source>
</evidence>
<dbReference type="AlphaFoldDB" id="U2JB84"/>
<accession>U2JB84</accession>
<dbReference type="PATRIC" id="fig|1346330.5.peg.1568"/>
<dbReference type="Proteomes" id="UP000016584">
    <property type="component" value="Unassembled WGS sequence"/>
</dbReference>
<keyword evidence="2" id="KW-1185">Reference proteome</keyword>
<organism evidence="1 2">
    <name type="scientific">Sphingobacterium paucimobilis HER1398</name>
    <dbReference type="NCBI Taxonomy" id="1346330"/>
    <lineage>
        <taxon>Bacteria</taxon>
        <taxon>Pseudomonadati</taxon>
        <taxon>Bacteroidota</taxon>
        <taxon>Sphingobacteriia</taxon>
        <taxon>Sphingobacteriales</taxon>
        <taxon>Sphingobacteriaceae</taxon>
        <taxon>Sphingobacterium</taxon>
    </lineage>
</organism>
<sequence length="163" mass="18759">MTMSIFFDSNITFLFKEEAITNSIIKTKRVCDLLTHQNESFGDLERAFYLCQQEHGHIYEVEERSTPLLLGIYLTCYRLFPSASGGAQLLIGDEESFPIDQFIEAKAINSTLSQPILECLAYLDKQLHDNDSREIIKHKILELGNQFRFHIMVKSDLQAYSDS</sequence>
<comment type="caution">
    <text evidence="1">The sequence shown here is derived from an EMBL/GenBank/DDBJ whole genome shotgun (WGS) entry which is preliminary data.</text>
</comment>
<proteinExistence type="predicted"/>
<evidence type="ECO:0000313" key="2">
    <source>
        <dbReference type="Proteomes" id="UP000016584"/>
    </source>
</evidence>
<gene>
    <name evidence="1" type="ORF">M472_14255</name>
</gene>
<protein>
    <submittedName>
        <fullName evidence="1">Uncharacterized protein</fullName>
    </submittedName>
</protein>
<dbReference type="EMBL" id="ATDL01000012">
    <property type="protein sequence ID" value="ERJ59928.1"/>
    <property type="molecule type" value="Genomic_DNA"/>
</dbReference>
<name>U2JB84_9SPHI</name>